<keyword evidence="7" id="KW-1133">Transmembrane helix</keyword>
<dbReference type="InterPro" id="IPR002401">
    <property type="entry name" value="Cyt_P450_E_grp-I"/>
</dbReference>
<sequence length="205" mass="23495">MIDIFLAGVNTSATTILWAMTELIRNTSVMKKVQDEVRTVLGENREKITEQDLNQLNYFKLVIKETFRLHPTAPLLLPRETMSPIKIQGYDIPKETQIMINVYAIARDPKLWENPDDFKPERFVDSSVDYRGLNFELLPFGSGRRICPGMTMGIAMVELGLLNLLYFFDWALPEGTTVKDVDMEEEGAVIIGKKVPLELVPIRRY</sequence>
<dbReference type="PANTHER" id="PTHR47956:SF130">
    <property type="entry name" value="CYTOCHROME P450 71B23"/>
    <property type="match status" value="1"/>
</dbReference>
<comment type="cofactor">
    <cofactor evidence="1 12">
        <name>heme</name>
        <dbReference type="ChEBI" id="CHEBI:30413"/>
    </cofactor>
</comment>
<name>A0AAU9RKW5_THLAR</name>
<dbReference type="PRINTS" id="PR00463">
    <property type="entry name" value="EP450I"/>
</dbReference>
<evidence type="ECO:0000256" key="10">
    <source>
        <dbReference type="ARBA" id="ARBA00023033"/>
    </source>
</evidence>
<dbReference type="PANTHER" id="PTHR47956">
    <property type="entry name" value="CYTOCHROME P450 71B11-RELATED"/>
    <property type="match status" value="1"/>
</dbReference>
<comment type="subcellular location">
    <subcellularLocation>
        <location evidence="2">Membrane</location>
        <topology evidence="2">Single-pass membrane protein</topology>
    </subcellularLocation>
</comment>
<dbReference type="Gene3D" id="1.10.630.10">
    <property type="entry name" value="Cytochrome P450"/>
    <property type="match status" value="1"/>
</dbReference>
<dbReference type="GO" id="GO:0004497">
    <property type="term" value="F:monooxygenase activity"/>
    <property type="evidence" value="ECO:0007669"/>
    <property type="project" value="UniProtKB-KW"/>
</dbReference>
<evidence type="ECO:0000256" key="8">
    <source>
        <dbReference type="ARBA" id="ARBA00023002"/>
    </source>
</evidence>
<evidence type="ECO:0000256" key="13">
    <source>
        <dbReference type="RuleBase" id="RU000461"/>
    </source>
</evidence>
<evidence type="ECO:0000313" key="15">
    <source>
        <dbReference type="Proteomes" id="UP000836841"/>
    </source>
</evidence>
<organism evidence="14 15">
    <name type="scientific">Thlaspi arvense</name>
    <name type="common">Field penny-cress</name>
    <dbReference type="NCBI Taxonomy" id="13288"/>
    <lineage>
        <taxon>Eukaryota</taxon>
        <taxon>Viridiplantae</taxon>
        <taxon>Streptophyta</taxon>
        <taxon>Embryophyta</taxon>
        <taxon>Tracheophyta</taxon>
        <taxon>Spermatophyta</taxon>
        <taxon>Magnoliopsida</taxon>
        <taxon>eudicotyledons</taxon>
        <taxon>Gunneridae</taxon>
        <taxon>Pentapetalae</taxon>
        <taxon>rosids</taxon>
        <taxon>malvids</taxon>
        <taxon>Brassicales</taxon>
        <taxon>Brassicaceae</taxon>
        <taxon>Thlaspideae</taxon>
        <taxon>Thlaspi</taxon>
    </lineage>
</organism>
<dbReference type="Proteomes" id="UP000836841">
    <property type="component" value="Chromosome 2"/>
</dbReference>
<keyword evidence="4 12" id="KW-0349">Heme</keyword>
<evidence type="ECO:0000256" key="5">
    <source>
        <dbReference type="ARBA" id="ARBA00022692"/>
    </source>
</evidence>
<evidence type="ECO:0000256" key="9">
    <source>
        <dbReference type="ARBA" id="ARBA00023004"/>
    </source>
</evidence>
<evidence type="ECO:0008006" key="16">
    <source>
        <dbReference type="Google" id="ProtNLM"/>
    </source>
</evidence>
<evidence type="ECO:0000256" key="7">
    <source>
        <dbReference type="ARBA" id="ARBA00022989"/>
    </source>
</evidence>
<keyword evidence="10 13" id="KW-0503">Monooxygenase</keyword>
<dbReference type="GO" id="GO:0016020">
    <property type="term" value="C:membrane"/>
    <property type="evidence" value="ECO:0007669"/>
    <property type="project" value="UniProtKB-SubCell"/>
</dbReference>
<dbReference type="FunFam" id="1.10.630.10:FF:000126">
    <property type="entry name" value="Predicted protein"/>
    <property type="match status" value="1"/>
</dbReference>
<feature type="binding site" description="axial binding residue" evidence="12">
    <location>
        <position position="147"/>
    </location>
    <ligand>
        <name>heme</name>
        <dbReference type="ChEBI" id="CHEBI:30413"/>
    </ligand>
    <ligandPart>
        <name>Fe</name>
        <dbReference type="ChEBI" id="CHEBI:18248"/>
    </ligandPart>
</feature>
<dbReference type="GO" id="GO:0016705">
    <property type="term" value="F:oxidoreductase activity, acting on paired donors, with incorporation or reduction of molecular oxygen"/>
    <property type="evidence" value="ECO:0007669"/>
    <property type="project" value="InterPro"/>
</dbReference>
<gene>
    <name evidence="14" type="ORF">TAV2_LOCUS6064</name>
</gene>
<dbReference type="SUPFAM" id="SSF48264">
    <property type="entry name" value="Cytochrome P450"/>
    <property type="match status" value="1"/>
</dbReference>
<keyword evidence="15" id="KW-1185">Reference proteome</keyword>
<dbReference type="Pfam" id="PF00067">
    <property type="entry name" value="p450"/>
    <property type="match status" value="1"/>
</dbReference>
<dbReference type="GO" id="GO:0005506">
    <property type="term" value="F:iron ion binding"/>
    <property type="evidence" value="ECO:0007669"/>
    <property type="project" value="InterPro"/>
</dbReference>
<evidence type="ECO:0000256" key="12">
    <source>
        <dbReference type="PIRSR" id="PIRSR602401-1"/>
    </source>
</evidence>
<evidence type="ECO:0000256" key="2">
    <source>
        <dbReference type="ARBA" id="ARBA00004167"/>
    </source>
</evidence>
<dbReference type="InterPro" id="IPR017972">
    <property type="entry name" value="Cyt_P450_CS"/>
</dbReference>
<evidence type="ECO:0000256" key="3">
    <source>
        <dbReference type="ARBA" id="ARBA00010617"/>
    </source>
</evidence>
<dbReference type="GO" id="GO:0020037">
    <property type="term" value="F:heme binding"/>
    <property type="evidence" value="ECO:0007669"/>
    <property type="project" value="InterPro"/>
</dbReference>
<accession>A0AAU9RKW5</accession>
<dbReference type="InterPro" id="IPR001128">
    <property type="entry name" value="Cyt_P450"/>
</dbReference>
<dbReference type="PROSITE" id="PS00086">
    <property type="entry name" value="CYTOCHROME_P450"/>
    <property type="match status" value="1"/>
</dbReference>
<dbReference type="PRINTS" id="PR00385">
    <property type="entry name" value="P450"/>
</dbReference>
<protein>
    <recommendedName>
        <fullName evidence="16">Cytochrome P450</fullName>
    </recommendedName>
</protein>
<keyword evidence="11" id="KW-0472">Membrane</keyword>
<keyword evidence="5" id="KW-0812">Transmembrane</keyword>
<dbReference type="InterPro" id="IPR050193">
    <property type="entry name" value="Cytochrome_P450_71"/>
</dbReference>
<proteinExistence type="inferred from homology"/>
<evidence type="ECO:0000256" key="6">
    <source>
        <dbReference type="ARBA" id="ARBA00022723"/>
    </source>
</evidence>
<evidence type="ECO:0000256" key="11">
    <source>
        <dbReference type="ARBA" id="ARBA00023136"/>
    </source>
</evidence>
<reference evidence="14 15" key="1">
    <citation type="submission" date="2022-03" db="EMBL/GenBank/DDBJ databases">
        <authorList>
            <person name="Nunn A."/>
            <person name="Chopra R."/>
            <person name="Nunn A."/>
            <person name="Contreras Garrido A."/>
        </authorList>
    </citation>
    <scope>NUCLEOTIDE SEQUENCE [LARGE SCALE GENOMIC DNA]</scope>
</reference>
<dbReference type="AlphaFoldDB" id="A0AAU9RKW5"/>
<keyword evidence="9 12" id="KW-0408">Iron</keyword>
<keyword evidence="8 13" id="KW-0560">Oxidoreductase</keyword>
<comment type="similarity">
    <text evidence="3 13">Belongs to the cytochrome P450 family.</text>
</comment>
<evidence type="ECO:0000256" key="1">
    <source>
        <dbReference type="ARBA" id="ARBA00001971"/>
    </source>
</evidence>
<dbReference type="InterPro" id="IPR036396">
    <property type="entry name" value="Cyt_P450_sf"/>
</dbReference>
<keyword evidence="6 12" id="KW-0479">Metal-binding</keyword>
<evidence type="ECO:0000256" key="4">
    <source>
        <dbReference type="ARBA" id="ARBA00022617"/>
    </source>
</evidence>
<dbReference type="EMBL" id="OU466858">
    <property type="protein sequence ID" value="CAH2045413.1"/>
    <property type="molecule type" value="Genomic_DNA"/>
</dbReference>
<evidence type="ECO:0000313" key="14">
    <source>
        <dbReference type="EMBL" id="CAH2045413.1"/>
    </source>
</evidence>